<name>A0A0D3BMP9_BRAOL</name>
<dbReference type="Proteomes" id="UP000032141">
    <property type="component" value="Chromosome C3"/>
</dbReference>
<dbReference type="EnsemblPlants" id="Bo3g181360.1">
    <property type="protein sequence ID" value="Bo3g181360.1"/>
    <property type="gene ID" value="Bo3g181360"/>
</dbReference>
<organism evidence="2 3">
    <name type="scientific">Brassica oleracea var. oleracea</name>
    <dbReference type="NCBI Taxonomy" id="109376"/>
    <lineage>
        <taxon>Eukaryota</taxon>
        <taxon>Viridiplantae</taxon>
        <taxon>Streptophyta</taxon>
        <taxon>Embryophyta</taxon>
        <taxon>Tracheophyta</taxon>
        <taxon>Spermatophyta</taxon>
        <taxon>Magnoliopsida</taxon>
        <taxon>eudicotyledons</taxon>
        <taxon>Gunneridae</taxon>
        <taxon>Pentapetalae</taxon>
        <taxon>rosids</taxon>
        <taxon>malvids</taxon>
        <taxon>Brassicales</taxon>
        <taxon>Brassicaceae</taxon>
        <taxon>Brassiceae</taxon>
        <taxon>Brassica</taxon>
    </lineage>
</organism>
<reference evidence="2 3" key="1">
    <citation type="journal article" date="2014" name="Genome Biol.">
        <title>Transcriptome and methylome profiling reveals relics of genome dominance in the mesopolyploid Brassica oleracea.</title>
        <authorList>
            <person name="Parkin I.A."/>
            <person name="Koh C."/>
            <person name="Tang H."/>
            <person name="Robinson S.J."/>
            <person name="Kagale S."/>
            <person name="Clarke W.E."/>
            <person name="Town C.D."/>
            <person name="Nixon J."/>
            <person name="Krishnakumar V."/>
            <person name="Bidwell S.L."/>
            <person name="Denoeud F."/>
            <person name="Belcram H."/>
            <person name="Links M.G."/>
            <person name="Just J."/>
            <person name="Clarke C."/>
            <person name="Bender T."/>
            <person name="Huebert T."/>
            <person name="Mason A.S."/>
            <person name="Pires J.C."/>
            <person name="Barker G."/>
            <person name="Moore J."/>
            <person name="Walley P.G."/>
            <person name="Manoli S."/>
            <person name="Batley J."/>
            <person name="Edwards D."/>
            <person name="Nelson M.N."/>
            <person name="Wang X."/>
            <person name="Paterson A.H."/>
            <person name="King G."/>
            <person name="Bancroft I."/>
            <person name="Chalhoub B."/>
            <person name="Sharpe A.G."/>
        </authorList>
    </citation>
    <scope>NUCLEOTIDE SEQUENCE</scope>
    <source>
        <strain evidence="2 3">cv. TO1000</strain>
    </source>
</reference>
<dbReference type="AlphaFoldDB" id="A0A0D3BMP9"/>
<evidence type="ECO:0000256" key="1">
    <source>
        <dbReference type="SAM" id="MobiDB-lite"/>
    </source>
</evidence>
<dbReference type="HOGENOM" id="CLU_2018385_0_0_1"/>
<accession>A0A0D3BMP9</accession>
<evidence type="ECO:0000313" key="3">
    <source>
        <dbReference type="Proteomes" id="UP000032141"/>
    </source>
</evidence>
<sequence>MRENMINQEELDRKEEENNDDEVDYGDEEQEWSQPQFRRSTRMSVRPAYLSDFVLWNDHMGLLLEPIHQTPQHDIETGQQLPLPKVILFKDIKVEEEGGGGCGKSSCPICLEEYDMMIMRLGD</sequence>
<evidence type="ECO:0000313" key="2">
    <source>
        <dbReference type="EnsemblPlants" id="Bo3g181360.1"/>
    </source>
</evidence>
<reference evidence="2" key="2">
    <citation type="submission" date="2015-03" db="UniProtKB">
        <authorList>
            <consortium name="EnsemblPlants"/>
        </authorList>
    </citation>
    <scope>IDENTIFICATION</scope>
</reference>
<feature type="region of interest" description="Disordered" evidence="1">
    <location>
        <begin position="1"/>
        <end position="38"/>
    </location>
</feature>
<proteinExistence type="predicted"/>
<keyword evidence="3" id="KW-1185">Reference proteome</keyword>
<feature type="compositionally biased region" description="Acidic residues" evidence="1">
    <location>
        <begin position="17"/>
        <end position="31"/>
    </location>
</feature>
<dbReference type="Gramene" id="Bo3g181360.1">
    <property type="protein sequence ID" value="Bo3g181360.1"/>
    <property type="gene ID" value="Bo3g181360"/>
</dbReference>
<protein>
    <submittedName>
        <fullName evidence="2">Uncharacterized protein</fullName>
    </submittedName>
</protein>